<proteinExistence type="predicted"/>
<evidence type="ECO:0000313" key="2">
    <source>
        <dbReference type="EMBL" id="GAA5511517.1"/>
    </source>
</evidence>
<keyword evidence="3" id="KW-1185">Reference proteome</keyword>
<sequence>MWPGLYLLFTLAFAAALLVLLWRPGAARALMVWGLAALLPLLAALAGALGGQARASRTLAGYVPQPVWVTFVNGPELRTLLLDARDAACVERAVRLHTRSELLTPEGDPVRLEAQTQVLGTLPPQPVVEALGLQGTLTCPDLRALPGEEEPGH</sequence>
<keyword evidence="1" id="KW-0812">Transmembrane</keyword>
<organism evidence="2 3">
    <name type="scientific">Deinococcus carri</name>
    <dbReference type="NCBI Taxonomy" id="1211323"/>
    <lineage>
        <taxon>Bacteria</taxon>
        <taxon>Thermotogati</taxon>
        <taxon>Deinococcota</taxon>
        <taxon>Deinococci</taxon>
        <taxon>Deinococcales</taxon>
        <taxon>Deinococcaceae</taxon>
        <taxon>Deinococcus</taxon>
    </lineage>
</organism>
<keyword evidence="1" id="KW-0472">Membrane</keyword>
<evidence type="ECO:0000313" key="3">
    <source>
        <dbReference type="Proteomes" id="UP001401887"/>
    </source>
</evidence>
<dbReference type="EMBL" id="BAABRP010000001">
    <property type="protein sequence ID" value="GAA5511517.1"/>
    <property type="molecule type" value="Genomic_DNA"/>
</dbReference>
<comment type="caution">
    <text evidence="2">The sequence shown here is derived from an EMBL/GenBank/DDBJ whole genome shotgun (WGS) entry which is preliminary data.</text>
</comment>
<reference evidence="2 3" key="1">
    <citation type="submission" date="2024-02" db="EMBL/GenBank/DDBJ databases">
        <title>Deinococcus carri NBRC 110142.</title>
        <authorList>
            <person name="Ichikawa N."/>
            <person name="Katano-Makiyama Y."/>
            <person name="Hidaka K."/>
        </authorList>
    </citation>
    <scope>NUCLEOTIDE SEQUENCE [LARGE SCALE GENOMIC DNA]</scope>
    <source>
        <strain evidence="2 3">NBRC 110142</strain>
    </source>
</reference>
<keyword evidence="1" id="KW-1133">Transmembrane helix</keyword>
<dbReference type="Proteomes" id="UP001401887">
    <property type="component" value="Unassembled WGS sequence"/>
</dbReference>
<gene>
    <name evidence="2" type="ORF">Dcar01_00228</name>
</gene>
<feature type="transmembrane region" description="Helical" evidence="1">
    <location>
        <begin position="29"/>
        <end position="49"/>
    </location>
</feature>
<accession>A0ABP9W2D1</accession>
<name>A0ABP9W2D1_9DEIO</name>
<evidence type="ECO:0000256" key="1">
    <source>
        <dbReference type="SAM" id="Phobius"/>
    </source>
</evidence>
<feature type="transmembrane region" description="Helical" evidence="1">
    <location>
        <begin position="6"/>
        <end position="22"/>
    </location>
</feature>
<protein>
    <submittedName>
        <fullName evidence="2">Uncharacterized protein</fullName>
    </submittedName>
</protein>
<dbReference type="RefSeq" id="WP_345459614.1">
    <property type="nucleotide sequence ID" value="NZ_BAABRP010000001.1"/>
</dbReference>